<dbReference type="InterPro" id="IPR018247">
    <property type="entry name" value="EF_Hand_1_Ca_BS"/>
</dbReference>
<dbReference type="InterPro" id="IPR011992">
    <property type="entry name" value="EF-hand-dom_pair"/>
</dbReference>
<proteinExistence type="predicted"/>
<dbReference type="SMART" id="SM00054">
    <property type="entry name" value="EFh"/>
    <property type="match status" value="2"/>
</dbReference>
<feature type="non-terminal residue" evidence="4">
    <location>
        <position position="73"/>
    </location>
</feature>
<organism evidence="5">
    <name type="scientific">Micromonas pusilla (strain CCMP1545)</name>
    <name type="common">Picoplanktonic green alga</name>
    <dbReference type="NCBI Taxonomy" id="564608"/>
    <lineage>
        <taxon>Eukaryota</taxon>
        <taxon>Viridiplantae</taxon>
        <taxon>Chlorophyta</taxon>
        <taxon>Mamiellophyceae</taxon>
        <taxon>Mamiellales</taxon>
        <taxon>Mamiellaceae</taxon>
        <taxon>Micromonas</taxon>
    </lineage>
</organism>
<dbReference type="eggNOG" id="KOG0027">
    <property type="taxonomic scope" value="Eukaryota"/>
</dbReference>
<feature type="domain" description="EF-hand" evidence="3">
    <location>
        <begin position="4"/>
        <end position="39"/>
    </location>
</feature>
<dbReference type="GeneID" id="9685036"/>
<protein>
    <submittedName>
        <fullName evidence="4">Predicted protein</fullName>
    </submittedName>
</protein>
<evidence type="ECO:0000259" key="3">
    <source>
        <dbReference type="PROSITE" id="PS50222"/>
    </source>
</evidence>
<name>C1MV16_MICPC</name>
<evidence type="ECO:0000313" key="5">
    <source>
        <dbReference type="Proteomes" id="UP000001876"/>
    </source>
</evidence>
<dbReference type="STRING" id="564608.C1MV16"/>
<evidence type="ECO:0000256" key="1">
    <source>
        <dbReference type="ARBA" id="ARBA00022737"/>
    </source>
</evidence>
<dbReference type="EMBL" id="GG663740">
    <property type="protein sequence ID" value="EEH56728.1"/>
    <property type="molecule type" value="Genomic_DNA"/>
</dbReference>
<dbReference type="KEGG" id="mpp:MICPUCDRAFT_9694"/>
<dbReference type="PROSITE" id="PS50222">
    <property type="entry name" value="EF_HAND_2"/>
    <property type="match status" value="2"/>
</dbReference>
<dbReference type="PROSITE" id="PS00018">
    <property type="entry name" value="EF_HAND_1"/>
    <property type="match status" value="2"/>
</dbReference>
<dbReference type="GO" id="GO:0043226">
    <property type="term" value="C:organelle"/>
    <property type="evidence" value="ECO:0007669"/>
    <property type="project" value="UniProtKB-ARBA"/>
</dbReference>
<feature type="domain" description="EF-hand" evidence="3">
    <location>
        <begin position="40"/>
        <end position="73"/>
    </location>
</feature>
<dbReference type="OMA" id="FRMMDAD"/>
<reference evidence="4 5" key="1">
    <citation type="journal article" date="2009" name="Science">
        <title>Green evolution and dynamic adaptations revealed by genomes of the marine picoeukaryotes Micromonas.</title>
        <authorList>
            <person name="Worden A.Z."/>
            <person name="Lee J.H."/>
            <person name="Mock T."/>
            <person name="Rouze P."/>
            <person name="Simmons M.P."/>
            <person name="Aerts A.L."/>
            <person name="Allen A.E."/>
            <person name="Cuvelier M.L."/>
            <person name="Derelle E."/>
            <person name="Everett M.V."/>
            <person name="Foulon E."/>
            <person name="Grimwood J."/>
            <person name="Gundlach H."/>
            <person name="Henrissat B."/>
            <person name="Napoli C."/>
            <person name="McDonald S.M."/>
            <person name="Parker M.S."/>
            <person name="Rombauts S."/>
            <person name="Salamov A."/>
            <person name="Von Dassow P."/>
            <person name="Badger J.H."/>
            <person name="Coutinho P.M."/>
            <person name="Demir E."/>
            <person name="Dubchak I."/>
            <person name="Gentemann C."/>
            <person name="Eikrem W."/>
            <person name="Gready J.E."/>
            <person name="John U."/>
            <person name="Lanier W."/>
            <person name="Lindquist E.A."/>
            <person name="Lucas S."/>
            <person name="Mayer K.F."/>
            <person name="Moreau H."/>
            <person name="Not F."/>
            <person name="Otillar R."/>
            <person name="Panaud O."/>
            <person name="Pangilinan J."/>
            <person name="Paulsen I."/>
            <person name="Piegu B."/>
            <person name="Poliakov A."/>
            <person name="Robbens S."/>
            <person name="Schmutz J."/>
            <person name="Toulza E."/>
            <person name="Wyss T."/>
            <person name="Zelensky A."/>
            <person name="Zhou K."/>
            <person name="Armbrust E.V."/>
            <person name="Bhattacharya D."/>
            <person name="Goodenough U.W."/>
            <person name="Van de Peer Y."/>
            <person name="Grigoriev I.V."/>
        </authorList>
    </citation>
    <scope>NUCLEOTIDE SEQUENCE [LARGE SCALE GENOMIC DNA]</scope>
    <source>
        <strain evidence="4 5">CCMP1545</strain>
    </source>
</reference>
<dbReference type="FunFam" id="1.10.238.10:FF:000178">
    <property type="entry name" value="Calmodulin-2 A"/>
    <property type="match status" value="1"/>
</dbReference>
<dbReference type="RefSeq" id="XP_003059596.1">
    <property type="nucleotide sequence ID" value="XM_003059550.1"/>
</dbReference>
<dbReference type="AlphaFoldDB" id="C1MV16"/>
<feature type="non-terminal residue" evidence="4">
    <location>
        <position position="1"/>
    </location>
</feature>
<gene>
    <name evidence="4" type="ORF">MICPUCDRAFT_9694</name>
</gene>
<dbReference type="GO" id="GO:0005509">
    <property type="term" value="F:calcium ion binding"/>
    <property type="evidence" value="ECO:0007669"/>
    <property type="project" value="InterPro"/>
</dbReference>
<dbReference type="InterPro" id="IPR002048">
    <property type="entry name" value="EF_hand_dom"/>
</dbReference>
<dbReference type="OrthoDB" id="429467at2759"/>
<dbReference type="Gene3D" id="1.10.238.10">
    <property type="entry name" value="EF-hand"/>
    <property type="match status" value="1"/>
</dbReference>
<sequence length="73" mass="8139">IAREKRAELAHYFETIDEDNSGAISTDELAGAFEVLGVRASRAKIEEMMTQVDEDGSGEVEFPEFLTLMTTRL</sequence>
<dbReference type="SUPFAM" id="SSF47473">
    <property type="entry name" value="EF-hand"/>
    <property type="match status" value="1"/>
</dbReference>
<keyword evidence="1" id="KW-0677">Repeat</keyword>
<accession>C1MV16</accession>
<dbReference type="InterPro" id="IPR050145">
    <property type="entry name" value="Centrin_CML-like"/>
</dbReference>
<keyword evidence="2" id="KW-0106">Calcium</keyword>
<dbReference type="PANTHER" id="PTHR23050">
    <property type="entry name" value="CALCIUM BINDING PROTEIN"/>
    <property type="match status" value="1"/>
</dbReference>
<dbReference type="Pfam" id="PF13499">
    <property type="entry name" value="EF-hand_7"/>
    <property type="match status" value="1"/>
</dbReference>
<dbReference type="Proteomes" id="UP000001876">
    <property type="component" value="Unassembled WGS sequence"/>
</dbReference>
<evidence type="ECO:0000313" key="4">
    <source>
        <dbReference type="EMBL" id="EEH56728.1"/>
    </source>
</evidence>
<evidence type="ECO:0000256" key="2">
    <source>
        <dbReference type="ARBA" id="ARBA00022837"/>
    </source>
</evidence>
<keyword evidence="5" id="KW-1185">Reference proteome</keyword>
<dbReference type="CDD" id="cd00051">
    <property type="entry name" value="EFh"/>
    <property type="match status" value="1"/>
</dbReference>